<sequence>MMIEVTVLALSRAIITLFAVSFTAGDVHKESKACLGKLDTILRKKDPIRDIAVCQEVQLAFTIFSFFPVHLTVWKFSSLNKAFLMTCIGMMTTYIIICIQLNPNALKSLIG</sequence>
<accession>A0AAV4QGG3</accession>
<dbReference type="AlphaFoldDB" id="A0AAV4QGG3"/>
<protein>
    <submittedName>
        <fullName evidence="2">Uncharacterized protein</fullName>
    </submittedName>
</protein>
<evidence type="ECO:0000313" key="2">
    <source>
        <dbReference type="EMBL" id="GIY08392.1"/>
    </source>
</evidence>
<feature type="transmembrane region" description="Helical" evidence="1">
    <location>
        <begin position="82"/>
        <end position="101"/>
    </location>
</feature>
<name>A0AAV4QGG3_CAEEX</name>
<dbReference type="EMBL" id="BPLR01006239">
    <property type="protein sequence ID" value="GIY08392.1"/>
    <property type="molecule type" value="Genomic_DNA"/>
</dbReference>
<gene>
    <name evidence="2" type="primary">AVEN_124872_1</name>
    <name evidence="2" type="ORF">CEXT_691141</name>
</gene>
<proteinExistence type="predicted"/>
<evidence type="ECO:0000313" key="3">
    <source>
        <dbReference type="Proteomes" id="UP001054945"/>
    </source>
</evidence>
<keyword evidence="3" id="KW-1185">Reference proteome</keyword>
<comment type="caution">
    <text evidence="2">The sequence shown here is derived from an EMBL/GenBank/DDBJ whole genome shotgun (WGS) entry which is preliminary data.</text>
</comment>
<keyword evidence="1" id="KW-1133">Transmembrane helix</keyword>
<reference evidence="2 3" key="1">
    <citation type="submission" date="2021-06" db="EMBL/GenBank/DDBJ databases">
        <title>Caerostris extrusa draft genome.</title>
        <authorList>
            <person name="Kono N."/>
            <person name="Arakawa K."/>
        </authorList>
    </citation>
    <scope>NUCLEOTIDE SEQUENCE [LARGE SCALE GENOMIC DNA]</scope>
</reference>
<keyword evidence="1" id="KW-0472">Membrane</keyword>
<organism evidence="2 3">
    <name type="scientific">Caerostris extrusa</name>
    <name type="common">Bark spider</name>
    <name type="synonym">Caerostris bankana</name>
    <dbReference type="NCBI Taxonomy" id="172846"/>
    <lineage>
        <taxon>Eukaryota</taxon>
        <taxon>Metazoa</taxon>
        <taxon>Ecdysozoa</taxon>
        <taxon>Arthropoda</taxon>
        <taxon>Chelicerata</taxon>
        <taxon>Arachnida</taxon>
        <taxon>Araneae</taxon>
        <taxon>Araneomorphae</taxon>
        <taxon>Entelegynae</taxon>
        <taxon>Araneoidea</taxon>
        <taxon>Araneidae</taxon>
        <taxon>Caerostris</taxon>
    </lineage>
</organism>
<feature type="transmembrane region" description="Helical" evidence="1">
    <location>
        <begin position="6"/>
        <end position="27"/>
    </location>
</feature>
<dbReference type="Proteomes" id="UP001054945">
    <property type="component" value="Unassembled WGS sequence"/>
</dbReference>
<evidence type="ECO:0000256" key="1">
    <source>
        <dbReference type="SAM" id="Phobius"/>
    </source>
</evidence>
<keyword evidence="1" id="KW-0812">Transmembrane</keyword>